<feature type="compositionally biased region" description="Basic and acidic residues" evidence="1">
    <location>
        <begin position="100"/>
        <end position="119"/>
    </location>
</feature>
<evidence type="ECO:0000313" key="3">
    <source>
        <dbReference type="EMBL" id="JAH25899.1"/>
    </source>
</evidence>
<feature type="region of interest" description="Disordered" evidence="1">
    <location>
        <begin position="1"/>
        <end position="129"/>
    </location>
</feature>
<name>A0A0E9R9Y6_ANGAN</name>
<dbReference type="InterPro" id="IPR015039">
    <property type="entry name" value="NCF1_C"/>
</dbReference>
<evidence type="ECO:0000259" key="2">
    <source>
        <dbReference type="Pfam" id="PF08944"/>
    </source>
</evidence>
<dbReference type="EMBL" id="GBXM01082678">
    <property type="protein sequence ID" value="JAH25899.1"/>
    <property type="molecule type" value="Transcribed_RNA"/>
</dbReference>
<dbReference type="AlphaFoldDB" id="A0A0E9R9Y6"/>
<feature type="compositionally biased region" description="Polar residues" evidence="1">
    <location>
        <begin position="55"/>
        <end position="70"/>
    </location>
</feature>
<dbReference type="Pfam" id="PF08944">
    <property type="entry name" value="p47_phox_C"/>
    <property type="match status" value="1"/>
</dbReference>
<feature type="compositionally biased region" description="Polar residues" evidence="1">
    <location>
        <begin position="8"/>
        <end position="31"/>
    </location>
</feature>
<proteinExistence type="predicted"/>
<accession>A0A0E9R9Y6</accession>
<organism evidence="3">
    <name type="scientific">Anguilla anguilla</name>
    <name type="common">European freshwater eel</name>
    <name type="synonym">Muraena anguilla</name>
    <dbReference type="NCBI Taxonomy" id="7936"/>
    <lineage>
        <taxon>Eukaryota</taxon>
        <taxon>Metazoa</taxon>
        <taxon>Chordata</taxon>
        <taxon>Craniata</taxon>
        <taxon>Vertebrata</taxon>
        <taxon>Euteleostomi</taxon>
        <taxon>Actinopterygii</taxon>
        <taxon>Neopterygii</taxon>
        <taxon>Teleostei</taxon>
        <taxon>Anguilliformes</taxon>
        <taxon>Anguillidae</taxon>
        <taxon>Anguilla</taxon>
    </lineage>
</organism>
<protein>
    <recommendedName>
        <fullName evidence="2">Neutrophil cytosol factor 1 C-terminal domain-containing protein</fullName>
    </recommendedName>
</protein>
<reference evidence="3" key="2">
    <citation type="journal article" date="2015" name="Fish Shellfish Immunol.">
        <title>Early steps in the European eel (Anguilla anguilla)-Vibrio vulnificus interaction in the gills: Role of the RtxA13 toxin.</title>
        <authorList>
            <person name="Callol A."/>
            <person name="Pajuelo D."/>
            <person name="Ebbesson L."/>
            <person name="Teles M."/>
            <person name="MacKenzie S."/>
            <person name="Amaro C."/>
        </authorList>
    </citation>
    <scope>NUCLEOTIDE SEQUENCE</scope>
</reference>
<sequence>MRDRFQEADTTAQAVHNSQYPEYPCQGTQQDEPGRLPQEQPTLPAAARATRLQRKTQTAPLLERSNNSENIAPKPGVPQTVTEQKEDLPAIPPRPSPELILERCTEGTRKKVSIRKDSGEGDGPTKITL</sequence>
<feature type="domain" description="Neutrophil cytosol factor 1 C-terminal" evidence="2">
    <location>
        <begin position="85"/>
        <end position="115"/>
    </location>
</feature>
<evidence type="ECO:0000256" key="1">
    <source>
        <dbReference type="SAM" id="MobiDB-lite"/>
    </source>
</evidence>
<reference evidence="3" key="1">
    <citation type="submission" date="2014-11" db="EMBL/GenBank/DDBJ databases">
        <authorList>
            <person name="Amaro Gonzalez C."/>
        </authorList>
    </citation>
    <scope>NUCLEOTIDE SEQUENCE</scope>
</reference>